<reference evidence="1" key="3">
    <citation type="submission" date="2018-05" db="EMBL/GenBank/DDBJ databases">
        <title>OgluRS3 (Oryza glumaepatula Reference Sequence Version 3).</title>
        <authorList>
            <person name="Zhang J."/>
            <person name="Kudrna D."/>
            <person name="Lee S."/>
            <person name="Talag J."/>
            <person name="Welchert J."/>
            <person name="Wing R.A."/>
        </authorList>
    </citation>
    <scope>NUCLEOTIDE SEQUENCE [LARGE SCALE GENOMIC DNA]</scope>
</reference>
<dbReference type="PANTHER" id="PTHR11362:SF30">
    <property type="entry name" value="OS05G0518000 PROTEIN"/>
    <property type="match status" value="1"/>
</dbReference>
<dbReference type="SUPFAM" id="SSF49777">
    <property type="entry name" value="PEBP-like"/>
    <property type="match status" value="1"/>
</dbReference>
<dbReference type="InterPro" id="IPR036610">
    <property type="entry name" value="PEBP-like_sf"/>
</dbReference>
<reference evidence="1" key="2">
    <citation type="submission" date="2015-04" db="UniProtKB">
        <authorList>
            <consortium name="EnsemblPlants"/>
        </authorList>
    </citation>
    <scope>IDENTIFICATION</scope>
</reference>
<dbReference type="PROSITE" id="PS01220">
    <property type="entry name" value="PBP"/>
    <property type="match status" value="1"/>
</dbReference>
<dbReference type="CDD" id="cd00866">
    <property type="entry name" value="PEBP_euk"/>
    <property type="match status" value="1"/>
</dbReference>
<dbReference type="eggNOG" id="KOG3346">
    <property type="taxonomic scope" value="Eukaryota"/>
</dbReference>
<keyword evidence="2" id="KW-1185">Reference proteome</keyword>
<reference evidence="1" key="1">
    <citation type="submission" date="2013-08" db="EMBL/GenBank/DDBJ databases">
        <title>Oryza genome evolution.</title>
        <authorList>
            <person name="Wing R.A."/>
            <person name="Panaud O."/>
            <person name="Oliveira A.C."/>
        </authorList>
    </citation>
    <scope>NUCLEOTIDE SEQUENCE</scope>
</reference>
<dbReference type="InterPro" id="IPR035810">
    <property type="entry name" value="PEBP_euk"/>
</dbReference>
<name>A0A0D9YEY1_9ORYZ</name>
<evidence type="ECO:0000313" key="1">
    <source>
        <dbReference type="EnsemblPlants" id="OGLUM01G34970.1"/>
    </source>
</evidence>
<dbReference type="HOGENOM" id="CLU_043994_6_0_1"/>
<dbReference type="InterPro" id="IPR001858">
    <property type="entry name" value="Phosphatidylethanolamine-bd_CS"/>
</dbReference>
<sequence length="269" mass="29998">MSDVPTVEPLVLAHVIHDVLDPFRPTMPLRITYNDRLLLAGAELKPSATVHKPRVDIGGTDLRVFYTLVLVDPDAPSPSNPSLGEYLHCLSGIHRHPEVMVVDIFWVGQSSCDATSHLTWSLTCGPVGGGDHMMVIDIPGTTGVNFVIPKNNIKDAAINEPKRQDLMLYERPELRYGIHRMVFVLFRQLGRGTVFAPEMRHNFHCRSFAQQYHLDIVAATYFNCQREAGSVEEGSGPRVLNGQLETIDCCMAFTKWNFEITCTIVLSAP</sequence>
<dbReference type="AlphaFoldDB" id="A0A0D9YEY1"/>
<dbReference type="EnsemblPlants" id="OGLUM01G34970.1">
    <property type="protein sequence ID" value="OGLUM01G34970.1"/>
    <property type="gene ID" value="OGLUM01G34970"/>
</dbReference>
<dbReference type="STRING" id="40148.A0A0D9YEY1"/>
<organism evidence="1">
    <name type="scientific">Oryza glumipatula</name>
    <dbReference type="NCBI Taxonomy" id="40148"/>
    <lineage>
        <taxon>Eukaryota</taxon>
        <taxon>Viridiplantae</taxon>
        <taxon>Streptophyta</taxon>
        <taxon>Embryophyta</taxon>
        <taxon>Tracheophyta</taxon>
        <taxon>Spermatophyta</taxon>
        <taxon>Magnoliopsida</taxon>
        <taxon>Liliopsida</taxon>
        <taxon>Poales</taxon>
        <taxon>Poaceae</taxon>
        <taxon>BOP clade</taxon>
        <taxon>Oryzoideae</taxon>
        <taxon>Oryzeae</taxon>
        <taxon>Oryzinae</taxon>
        <taxon>Oryza</taxon>
    </lineage>
</organism>
<dbReference type="Proteomes" id="UP000026961">
    <property type="component" value="Chromosome 1"/>
</dbReference>
<dbReference type="Gramene" id="OGLUM01G34970.1">
    <property type="protein sequence ID" value="OGLUM01G34970.1"/>
    <property type="gene ID" value="OGLUM01G34970"/>
</dbReference>
<accession>A0A0D9YEY1</accession>
<proteinExistence type="predicted"/>
<dbReference type="PANTHER" id="PTHR11362">
    <property type="entry name" value="PHOSPHATIDYLETHANOLAMINE-BINDING PROTEIN"/>
    <property type="match status" value="1"/>
</dbReference>
<dbReference type="Gene3D" id="3.90.280.10">
    <property type="entry name" value="PEBP-like"/>
    <property type="match status" value="1"/>
</dbReference>
<protein>
    <submittedName>
        <fullName evidence="1">Uncharacterized protein</fullName>
    </submittedName>
</protein>
<evidence type="ECO:0000313" key="2">
    <source>
        <dbReference type="Proteomes" id="UP000026961"/>
    </source>
</evidence>